<dbReference type="PROSITE" id="PS50042">
    <property type="entry name" value="CNMP_BINDING_3"/>
    <property type="match status" value="3"/>
</dbReference>
<feature type="region of interest" description="Disordered" evidence="6">
    <location>
        <begin position="547"/>
        <end position="569"/>
    </location>
</feature>
<evidence type="ECO:0000256" key="4">
    <source>
        <dbReference type="ARBA" id="ARBA00022777"/>
    </source>
</evidence>
<dbReference type="GO" id="GO:0004674">
    <property type="term" value="F:protein serine/threonine kinase activity"/>
    <property type="evidence" value="ECO:0007669"/>
    <property type="project" value="UniProtKB-KW"/>
</dbReference>
<dbReference type="PROSITE" id="PS00888">
    <property type="entry name" value="CNMP_BINDING_1"/>
    <property type="match status" value="3"/>
</dbReference>
<dbReference type="Gene3D" id="1.10.510.10">
    <property type="entry name" value="Transferase(Phosphotransferase) domain 1"/>
    <property type="match status" value="1"/>
</dbReference>
<dbReference type="InterPro" id="IPR014710">
    <property type="entry name" value="RmlC-like_jellyroll"/>
</dbReference>
<feature type="compositionally biased region" description="Basic and acidic residues" evidence="6">
    <location>
        <begin position="560"/>
        <end position="569"/>
    </location>
</feature>
<protein>
    <recommendedName>
        <fullName evidence="11">cGMP-dependent protein kinase</fullName>
    </recommendedName>
</protein>
<evidence type="ECO:0000256" key="2">
    <source>
        <dbReference type="ARBA" id="ARBA00022679"/>
    </source>
</evidence>
<dbReference type="SUPFAM" id="SSF56112">
    <property type="entry name" value="Protein kinase-like (PK-like)"/>
    <property type="match status" value="1"/>
</dbReference>
<dbReference type="GO" id="GO:0004862">
    <property type="term" value="F:cAMP-dependent protein kinase inhibitor activity"/>
    <property type="evidence" value="ECO:0007669"/>
    <property type="project" value="TreeGrafter"/>
</dbReference>
<evidence type="ECO:0000313" key="10">
    <source>
        <dbReference type="Proteomes" id="UP000736787"/>
    </source>
</evidence>
<dbReference type="PRINTS" id="PR00103">
    <property type="entry name" value="CAMPKINASE"/>
</dbReference>
<dbReference type="GO" id="GO:0034236">
    <property type="term" value="F:protein kinase A catalytic subunit binding"/>
    <property type="evidence" value="ECO:0007669"/>
    <property type="project" value="TreeGrafter"/>
</dbReference>
<dbReference type="InterPro" id="IPR000595">
    <property type="entry name" value="cNMP-bd_dom"/>
</dbReference>
<dbReference type="PANTHER" id="PTHR11635">
    <property type="entry name" value="CAMP-DEPENDENT PROTEIN KINASE REGULATORY CHAIN"/>
    <property type="match status" value="1"/>
</dbReference>
<keyword evidence="4" id="KW-0418">Kinase</keyword>
<dbReference type="PANTHER" id="PTHR11635:SF152">
    <property type="entry name" value="CAMP-DEPENDENT PROTEIN KINASE TYPE I REGULATORY SUBUNIT-RELATED"/>
    <property type="match status" value="1"/>
</dbReference>
<evidence type="ECO:0000256" key="3">
    <source>
        <dbReference type="ARBA" id="ARBA00022741"/>
    </source>
</evidence>
<keyword evidence="2" id="KW-0808">Transferase</keyword>
<proteinExistence type="predicted"/>
<dbReference type="InterPro" id="IPR011009">
    <property type="entry name" value="Kinase-like_dom_sf"/>
</dbReference>
<dbReference type="Proteomes" id="UP000736787">
    <property type="component" value="Unassembled WGS sequence"/>
</dbReference>
<dbReference type="CDD" id="cd00038">
    <property type="entry name" value="CAP_ED"/>
    <property type="match status" value="3"/>
</dbReference>
<dbReference type="GO" id="GO:0005952">
    <property type="term" value="C:cAMP-dependent protein kinase complex"/>
    <property type="evidence" value="ECO:0007669"/>
    <property type="project" value="InterPro"/>
</dbReference>
<dbReference type="InterPro" id="IPR018490">
    <property type="entry name" value="cNMP-bd_dom_sf"/>
</dbReference>
<dbReference type="Gene3D" id="2.60.120.10">
    <property type="entry name" value="Jelly Rolls"/>
    <property type="match status" value="3"/>
</dbReference>
<dbReference type="AlphaFoldDB" id="A0A8T1EIS3"/>
<evidence type="ECO:0000256" key="1">
    <source>
        <dbReference type="ARBA" id="ARBA00022527"/>
    </source>
</evidence>
<dbReference type="PROSITE" id="PS00889">
    <property type="entry name" value="CNMP_BINDING_2"/>
    <property type="match status" value="3"/>
</dbReference>
<dbReference type="PROSITE" id="PS51285">
    <property type="entry name" value="AGC_KINASE_CTER"/>
    <property type="match status" value="1"/>
</dbReference>
<keyword evidence="1" id="KW-0723">Serine/threonine-protein kinase</keyword>
<comment type="caution">
    <text evidence="9">The sequence shown here is derived from an EMBL/GenBank/DDBJ whole genome shotgun (WGS) entry which is preliminary data.</text>
</comment>
<dbReference type="GO" id="GO:0030552">
    <property type="term" value="F:cAMP binding"/>
    <property type="evidence" value="ECO:0007669"/>
    <property type="project" value="TreeGrafter"/>
</dbReference>
<evidence type="ECO:0008006" key="11">
    <source>
        <dbReference type="Google" id="ProtNLM"/>
    </source>
</evidence>
<dbReference type="InterPro" id="IPR018488">
    <property type="entry name" value="cNMP-bd_CS"/>
</dbReference>
<dbReference type="FunFam" id="2.60.120.10:FF:000377">
    <property type="entry name" value="Agc protein kinase"/>
    <property type="match status" value="1"/>
</dbReference>
<evidence type="ECO:0000256" key="5">
    <source>
        <dbReference type="ARBA" id="ARBA00022840"/>
    </source>
</evidence>
<dbReference type="Pfam" id="PF00027">
    <property type="entry name" value="cNMP_binding"/>
    <property type="match status" value="3"/>
</dbReference>
<accession>A0A8T1EIS3</accession>
<dbReference type="EMBL" id="RCMK01000009">
    <property type="protein sequence ID" value="KAG2954900.1"/>
    <property type="molecule type" value="Genomic_DNA"/>
</dbReference>
<organism evidence="9 10">
    <name type="scientific">Phytophthora cactorum</name>
    <dbReference type="NCBI Taxonomy" id="29920"/>
    <lineage>
        <taxon>Eukaryota</taxon>
        <taxon>Sar</taxon>
        <taxon>Stramenopiles</taxon>
        <taxon>Oomycota</taxon>
        <taxon>Peronosporomycetes</taxon>
        <taxon>Peronosporales</taxon>
        <taxon>Peronosporaceae</taxon>
        <taxon>Phytophthora</taxon>
    </lineage>
</organism>
<dbReference type="SUPFAM" id="SSF51206">
    <property type="entry name" value="cAMP-binding domain-like"/>
    <property type="match status" value="3"/>
</dbReference>
<name>A0A8T1EIS3_9STRA</name>
<dbReference type="Gene3D" id="3.30.200.20">
    <property type="entry name" value="Phosphorylase Kinase, domain 1"/>
    <property type="match status" value="1"/>
</dbReference>
<feature type="domain" description="AGC-kinase C-terminal" evidence="8">
    <location>
        <begin position="516"/>
        <end position="569"/>
    </location>
</feature>
<dbReference type="InterPro" id="IPR050503">
    <property type="entry name" value="cAMP-dep_PK_reg_su-like"/>
</dbReference>
<sequence length="569" mass="63389">MGCVNSVQNQVGQTFDPVIVSEDAVERKMSVLLREKRNAASRRGDIFGESVQFDTPLELKSVAKSSESTNTIRQALLNNFLFYTIGHSDIDSIVNFMTEKFAVAGEVVISEGNHGDFFYVVETGLFSVSVSGNVVNTVQRGATFGELALVYNCPRTASVTCTQPGRLWALDRVTFRRLVARIQSEQIGECKNALRKVSLLYALTDTQLNQLAEAAQFVKFTKGDRIIKKGERGNVLYIIKSGAVVCTDVGDSHRMESVRLTENDYFGERALMTLEPRAANVTAETDVTLIALDRQAFDDQLGSLREVIDHNMSMRVLQSIPMLKVLSTSEKEKLFLALEPISFSDGELVIKEGDNGTAFYIIKSGSAVVVKSITNTEENGEVTTEKRQIATLSTGNFFGEMSLLHGEPRQADVIANGHLECLSLDQSKFVELLGPIQEILNREAEERRNALKMQEQKQIKLDELEVLRTLGSVEFPNWVGSSCRDIISKLLERDPTKRLGLTHGGARAIRSHAWFAKLDWDAMLQKKVNAPYKPKLADAADASRFEKIKDQDEEAPVYKSDGHEWDKDF</sequence>
<keyword evidence="3" id="KW-0547">Nucleotide-binding</keyword>
<evidence type="ECO:0000256" key="6">
    <source>
        <dbReference type="SAM" id="MobiDB-lite"/>
    </source>
</evidence>
<evidence type="ECO:0000259" key="7">
    <source>
        <dbReference type="PROSITE" id="PS50042"/>
    </source>
</evidence>
<dbReference type="VEuPathDB" id="FungiDB:PC110_g7347"/>
<evidence type="ECO:0000313" key="9">
    <source>
        <dbReference type="EMBL" id="KAG2954900.1"/>
    </source>
</evidence>
<feature type="domain" description="Cyclic nucleotide-binding" evidence="7">
    <location>
        <begin position="322"/>
        <end position="450"/>
    </location>
</feature>
<dbReference type="GO" id="GO:0005829">
    <property type="term" value="C:cytosol"/>
    <property type="evidence" value="ECO:0007669"/>
    <property type="project" value="TreeGrafter"/>
</dbReference>
<feature type="domain" description="Cyclic nucleotide-binding" evidence="7">
    <location>
        <begin position="199"/>
        <end position="302"/>
    </location>
</feature>
<reference evidence="9" key="1">
    <citation type="submission" date="2018-10" db="EMBL/GenBank/DDBJ databases">
        <title>Effector identification in a new, highly contiguous assembly of the strawberry crown rot pathogen Phytophthora cactorum.</title>
        <authorList>
            <person name="Armitage A.D."/>
            <person name="Nellist C.F."/>
            <person name="Bates H."/>
            <person name="Vickerstaff R.J."/>
            <person name="Harrison R.J."/>
        </authorList>
    </citation>
    <scope>NUCLEOTIDE SEQUENCE</scope>
    <source>
        <strain evidence="9">4040</strain>
    </source>
</reference>
<gene>
    <name evidence="9" type="ORF">PC117_g839</name>
</gene>
<dbReference type="GO" id="GO:0005524">
    <property type="term" value="F:ATP binding"/>
    <property type="evidence" value="ECO:0007669"/>
    <property type="project" value="UniProtKB-KW"/>
</dbReference>
<dbReference type="SMART" id="SM00100">
    <property type="entry name" value="cNMP"/>
    <property type="match status" value="3"/>
</dbReference>
<evidence type="ECO:0000259" key="8">
    <source>
        <dbReference type="PROSITE" id="PS51285"/>
    </source>
</evidence>
<keyword evidence="5" id="KW-0067">ATP-binding</keyword>
<feature type="domain" description="Cyclic nucleotide-binding" evidence="7">
    <location>
        <begin position="81"/>
        <end position="179"/>
    </location>
</feature>
<dbReference type="InterPro" id="IPR000961">
    <property type="entry name" value="AGC-kinase_C"/>
</dbReference>